<dbReference type="GO" id="GO:0004983">
    <property type="term" value="F:neuropeptide Y receptor activity"/>
    <property type="evidence" value="ECO:0007669"/>
    <property type="project" value="InterPro"/>
</dbReference>
<organism evidence="12 13">
    <name type="scientific">Lottia gigantea</name>
    <name type="common">Giant owl limpet</name>
    <dbReference type="NCBI Taxonomy" id="225164"/>
    <lineage>
        <taxon>Eukaryota</taxon>
        <taxon>Metazoa</taxon>
        <taxon>Spiralia</taxon>
        <taxon>Lophotrochozoa</taxon>
        <taxon>Mollusca</taxon>
        <taxon>Gastropoda</taxon>
        <taxon>Patellogastropoda</taxon>
        <taxon>Lottioidea</taxon>
        <taxon>Lottiidae</taxon>
        <taxon>Lottia</taxon>
    </lineage>
</organism>
<dbReference type="KEGG" id="lgi:LOTGIDRAFT_152502"/>
<keyword evidence="5 9" id="KW-0297">G-protein coupled receptor</keyword>
<reference evidence="12 13" key="1">
    <citation type="journal article" date="2013" name="Nature">
        <title>Insights into bilaterian evolution from three spiralian genomes.</title>
        <authorList>
            <person name="Simakov O."/>
            <person name="Marletaz F."/>
            <person name="Cho S.J."/>
            <person name="Edsinger-Gonzales E."/>
            <person name="Havlak P."/>
            <person name="Hellsten U."/>
            <person name="Kuo D.H."/>
            <person name="Larsson T."/>
            <person name="Lv J."/>
            <person name="Arendt D."/>
            <person name="Savage R."/>
            <person name="Osoegawa K."/>
            <person name="de Jong P."/>
            <person name="Grimwood J."/>
            <person name="Chapman J.A."/>
            <person name="Shapiro H."/>
            <person name="Aerts A."/>
            <person name="Otillar R.P."/>
            <person name="Terry A.Y."/>
            <person name="Boore J.L."/>
            <person name="Grigoriev I.V."/>
            <person name="Lindberg D.R."/>
            <person name="Seaver E.C."/>
            <person name="Weisblat D.A."/>
            <person name="Putnam N.H."/>
            <person name="Rokhsar D.S."/>
        </authorList>
    </citation>
    <scope>NUCLEOTIDE SEQUENCE [LARGE SCALE GENOMIC DNA]</scope>
</reference>
<keyword evidence="13" id="KW-1185">Reference proteome</keyword>
<sequence length="353" mass="41083">MQKKAKHERYPSALRLIKFYGNCREFPDANKFAAFFTFTWIFGELLCKSLVYVQNLSSICSVLTLTVMSLERYYAILHPLKAKYVCSVRKAKRAIVMIWLLSIILALPIAFLQNHKEVGVVRKGYWCIKDWEDLLFSRVYEVYMFCMMLVIPVSIMMFAYCNISLELWHVSNQRVIMKNGRQYLMASTKSSPFHIGSDKSPVIKSSGIFKISSEDDQTRKQVIKMLVSVIIIFIICWAPILTTNLLTAFNILHHLNYGYLKPMRFSFYLLSYLNSCVNPIIYGFMSKSFRQTFLHAICTCIRGKAYSRRMYFLRQNSSQTRSTHYNTSSRNCDIELNRTVCDHNCAYGSCDNV</sequence>
<evidence type="ECO:0000256" key="3">
    <source>
        <dbReference type="ARBA" id="ARBA00022692"/>
    </source>
</evidence>
<evidence type="ECO:0000256" key="4">
    <source>
        <dbReference type="ARBA" id="ARBA00022989"/>
    </source>
</evidence>
<evidence type="ECO:0000256" key="8">
    <source>
        <dbReference type="ARBA" id="ARBA00023224"/>
    </source>
</evidence>
<dbReference type="PROSITE" id="PS50262">
    <property type="entry name" value="G_PROTEIN_RECEP_F1_2"/>
    <property type="match status" value="1"/>
</dbReference>
<gene>
    <name evidence="12" type="ORF">LOTGIDRAFT_152502</name>
</gene>
<dbReference type="GeneID" id="20235693"/>
<feature type="domain" description="G-protein coupled receptors family 1 profile" evidence="11">
    <location>
        <begin position="40"/>
        <end position="282"/>
    </location>
</feature>
<comment type="similarity">
    <text evidence="2 9">Belongs to the G-protein coupled receptor 1 family.</text>
</comment>
<keyword evidence="7 9" id="KW-0675">Receptor</keyword>
<dbReference type="Proteomes" id="UP000030746">
    <property type="component" value="Unassembled WGS sequence"/>
</dbReference>
<dbReference type="HOGENOM" id="CLU_009579_6_3_1"/>
<keyword evidence="3 9" id="KW-0812">Transmembrane</keyword>
<evidence type="ECO:0000256" key="10">
    <source>
        <dbReference type="SAM" id="Phobius"/>
    </source>
</evidence>
<evidence type="ECO:0000313" key="12">
    <source>
        <dbReference type="EMBL" id="ESP05640.1"/>
    </source>
</evidence>
<proteinExistence type="inferred from homology"/>
<evidence type="ECO:0000256" key="5">
    <source>
        <dbReference type="ARBA" id="ARBA00023040"/>
    </source>
</evidence>
<comment type="subcellular location">
    <subcellularLocation>
        <location evidence="1">Membrane</location>
        <topology evidence="1">Multi-pass membrane protein</topology>
    </subcellularLocation>
</comment>
<dbReference type="CTD" id="20235693"/>
<dbReference type="InterPro" id="IPR000276">
    <property type="entry name" value="GPCR_Rhodpsn"/>
</dbReference>
<evidence type="ECO:0000256" key="2">
    <source>
        <dbReference type="ARBA" id="ARBA00010663"/>
    </source>
</evidence>
<dbReference type="Pfam" id="PF00001">
    <property type="entry name" value="7tm_1"/>
    <property type="match status" value="1"/>
</dbReference>
<dbReference type="InterPro" id="IPR000611">
    <property type="entry name" value="NPY_rcpt"/>
</dbReference>
<evidence type="ECO:0000256" key="6">
    <source>
        <dbReference type="ARBA" id="ARBA00023136"/>
    </source>
</evidence>
<evidence type="ECO:0000256" key="9">
    <source>
        <dbReference type="RuleBase" id="RU000688"/>
    </source>
</evidence>
<dbReference type="PROSITE" id="PS00237">
    <property type="entry name" value="G_PROTEIN_RECEP_F1_1"/>
    <property type="match status" value="1"/>
</dbReference>
<evidence type="ECO:0000259" key="11">
    <source>
        <dbReference type="PROSITE" id="PS50262"/>
    </source>
</evidence>
<protein>
    <recommendedName>
        <fullName evidence="11">G-protein coupled receptors family 1 profile domain-containing protein</fullName>
    </recommendedName>
</protein>
<dbReference type="EMBL" id="KB199650">
    <property type="protein sequence ID" value="ESP05640.1"/>
    <property type="molecule type" value="Genomic_DNA"/>
</dbReference>
<dbReference type="OMA" id="AWRTHEL"/>
<feature type="transmembrane region" description="Helical" evidence="10">
    <location>
        <begin position="142"/>
        <end position="168"/>
    </location>
</feature>
<dbReference type="STRING" id="225164.V4CSV6"/>
<dbReference type="PRINTS" id="PR01012">
    <property type="entry name" value="NRPEPTIDEYR"/>
</dbReference>
<keyword evidence="8 9" id="KW-0807">Transducer</keyword>
<feature type="transmembrane region" description="Helical" evidence="10">
    <location>
        <begin position="226"/>
        <end position="253"/>
    </location>
</feature>
<dbReference type="PRINTS" id="PR00237">
    <property type="entry name" value="GPCRRHODOPSN"/>
</dbReference>
<evidence type="ECO:0000313" key="13">
    <source>
        <dbReference type="Proteomes" id="UP000030746"/>
    </source>
</evidence>
<dbReference type="Gene3D" id="1.20.1070.10">
    <property type="entry name" value="Rhodopsin 7-helix transmembrane proteins"/>
    <property type="match status" value="1"/>
</dbReference>
<dbReference type="OrthoDB" id="2132067at2759"/>
<dbReference type="PANTHER" id="PTHR45695:SF15">
    <property type="entry name" value="OPSIN RH2"/>
    <property type="match status" value="1"/>
</dbReference>
<evidence type="ECO:0000256" key="1">
    <source>
        <dbReference type="ARBA" id="ARBA00004141"/>
    </source>
</evidence>
<evidence type="ECO:0000256" key="7">
    <source>
        <dbReference type="ARBA" id="ARBA00023170"/>
    </source>
</evidence>
<dbReference type="RefSeq" id="XP_009044185.1">
    <property type="nucleotide sequence ID" value="XM_009045937.1"/>
</dbReference>
<dbReference type="InterPro" id="IPR017452">
    <property type="entry name" value="GPCR_Rhodpsn_7TM"/>
</dbReference>
<keyword evidence="6 10" id="KW-0472">Membrane</keyword>
<dbReference type="GO" id="GO:0005886">
    <property type="term" value="C:plasma membrane"/>
    <property type="evidence" value="ECO:0007669"/>
    <property type="project" value="TreeGrafter"/>
</dbReference>
<accession>V4CSV6</accession>
<keyword evidence="4 10" id="KW-1133">Transmembrane helix</keyword>
<name>V4CSV6_LOTGI</name>
<dbReference type="SUPFAM" id="SSF81321">
    <property type="entry name" value="Family A G protein-coupled receptor-like"/>
    <property type="match status" value="1"/>
</dbReference>
<dbReference type="PANTHER" id="PTHR45695">
    <property type="entry name" value="LEUCOKININ RECEPTOR-RELATED"/>
    <property type="match status" value="1"/>
</dbReference>
<feature type="transmembrane region" description="Helical" evidence="10">
    <location>
        <begin position="265"/>
        <end position="285"/>
    </location>
</feature>
<feature type="transmembrane region" description="Helical" evidence="10">
    <location>
        <begin position="94"/>
        <end position="112"/>
    </location>
</feature>
<dbReference type="AlphaFoldDB" id="V4CSV6"/>